<sequence>MPFLRSASLLRSAARPAAVRPAFFARPQVRFATQDYGSGDGNPAGEKPQQQGQNPSESLEHPGPPPPKVAEGKSSSSPNEDSGSSSSKSSSSSSKPSEQSQSNDGASKTGGGNGKSVNGAQPKILNANPPATESEEVKQHNKELDQRAEKAYEQVSDEEAEKDKVSKSFWAAVYDKWHETELERWLSDNNIPHPGPSDRKNLQKSVADNWNDKIVNPYTSWDAKSLSNYLTARGQQAKKGTENDAKSLAEQVKAYWYETEDSANQAYSNVKDWIFDSWTDSQLKAFADKNGIPVPQPRQRDSLLKSVRENYQSVADKASETANYPGDWLYASWSDSDLKSWFDERGYNVPQPSTRDSLIASLRRQSRLASQNAQGAYAQVSSSAAAAQQSLSDALLDSWSDSQIKEWADKNGVKVPQGSKRNELIALARKHRARLYGDSASATAASAYGAATSNANSAAAQATDGFAYYTNLIKNQFGIATDAAAASASSASSVAAASASSVSSVAAASAGSATGQVKSATGAAAKAASSSSSSISKSAASASAAASKSAQSAASVASKSAQSGYDAAGASASSASAKASKASSAAKDEL</sequence>
<feature type="region of interest" description="Disordered" evidence="1">
    <location>
        <begin position="571"/>
        <end position="590"/>
    </location>
</feature>
<evidence type="ECO:0000256" key="1">
    <source>
        <dbReference type="SAM" id="MobiDB-lite"/>
    </source>
</evidence>
<evidence type="ECO:0000313" key="3">
    <source>
        <dbReference type="Proteomes" id="UP001140562"/>
    </source>
</evidence>
<dbReference type="OrthoDB" id="2527403at2759"/>
<feature type="compositionally biased region" description="Basic and acidic residues" evidence="1">
    <location>
        <begin position="135"/>
        <end position="152"/>
    </location>
</feature>
<gene>
    <name evidence="2" type="ORF">N0V87_001233</name>
</gene>
<dbReference type="Proteomes" id="UP001140562">
    <property type="component" value="Unassembled WGS sequence"/>
</dbReference>
<dbReference type="InterPro" id="IPR018803">
    <property type="entry name" value="Ish1/Msc1-like"/>
</dbReference>
<reference evidence="2" key="1">
    <citation type="submission" date="2022-10" db="EMBL/GenBank/DDBJ databases">
        <title>Tapping the CABI collections for fungal endophytes: first genome assemblies for Collariella, Neodidymelliopsis, Ascochyta clinopodiicola, Didymella pomorum, Didymosphaeria variabile, Neocosmospora piperis and Neocucurbitaria cava.</title>
        <authorList>
            <person name="Hill R."/>
        </authorList>
    </citation>
    <scope>NUCLEOTIDE SEQUENCE</scope>
    <source>
        <strain evidence="2">IMI 360193</strain>
    </source>
</reference>
<feature type="compositionally biased region" description="Low complexity" evidence="1">
    <location>
        <begin position="1"/>
        <end position="26"/>
    </location>
</feature>
<evidence type="ECO:0008006" key="4">
    <source>
        <dbReference type="Google" id="ProtNLM"/>
    </source>
</evidence>
<dbReference type="EMBL" id="JAPEUV010000007">
    <property type="protein sequence ID" value="KAJ4342247.1"/>
    <property type="molecule type" value="Genomic_DNA"/>
</dbReference>
<comment type="caution">
    <text evidence="2">The sequence shown here is derived from an EMBL/GenBank/DDBJ whole genome shotgun (WGS) entry which is preliminary data.</text>
</comment>
<evidence type="ECO:0000313" key="2">
    <source>
        <dbReference type="EMBL" id="KAJ4342247.1"/>
    </source>
</evidence>
<proteinExistence type="predicted"/>
<name>A0A9W9C4Q8_9PLEO</name>
<feature type="region of interest" description="Disordered" evidence="1">
    <location>
        <begin position="1"/>
        <end position="165"/>
    </location>
</feature>
<protein>
    <recommendedName>
        <fullName evidence="4">Stress response protein ish1</fullName>
    </recommendedName>
</protein>
<accession>A0A9W9C4Q8</accession>
<feature type="compositionally biased region" description="Polar residues" evidence="1">
    <location>
        <begin position="48"/>
        <end position="57"/>
    </location>
</feature>
<dbReference type="Pfam" id="PF10281">
    <property type="entry name" value="Ish1"/>
    <property type="match status" value="3"/>
</dbReference>
<dbReference type="AlphaFoldDB" id="A0A9W9C4Q8"/>
<organism evidence="2 3">
    <name type="scientific">Didymella glomerata</name>
    <dbReference type="NCBI Taxonomy" id="749621"/>
    <lineage>
        <taxon>Eukaryota</taxon>
        <taxon>Fungi</taxon>
        <taxon>Dikarya</taxon>
        <taxon>Ascomycota</taxon>
        <taxon>Pezizomycotina</taxon>
        <taxon>Dothideomycetes</taxon>
        <taxon>Pleosporomycetidae</taxon>
        <taxon>Pleosporales</taxon>
        <taxon>Pleosporineae</taxon>
        <taxon>Didymellaceae</taxon>
        <taxon>Didymella</taxon>
    </lineage>
</organism>
<keyword evidence="3" id="KW-1185">Reference proteome</keyword>
<feature type="compositionally biased region" description="Low complexity" evidence="1">
    <location>
        <begin position="72"/>
        <end position="104"/>
    </location>
</feature>